<gene>
    <name evidence="5" type="ORF">I303_05208</name>
</gene>
<feature type="compositionally biased region" description="Low complexity" evidence="3">
    <location>
        <begin position="966"/>
        <end position="976"/>
    </location>
</feature>
<feature type="compositionally biased region" description="Basic and acidic residues" evidence="3">
    <location>
        <begin position="527"/>
        <end position="545"/>
    </location>
</feature>
<feature type="compositionally biased region" description="Polar residues" evidence="3">
    <location>
        <begin position="907"/>
        <end position="918"/>
    </location>
</feature>
<feature type="region of interest" description="Disordered" evidence="3">
    <location>
        <begin position="492"/>
        <end position="575"/>
    </location>
</feature>
<dbReference type="Pfam" id="PF00271">
    <property type="entry name" value="Helicase_C"/>
    <property type="match status" value="1"/>
</dbReference>
<keyword evidence="2" id="KW-0539">Nucleus</keyword>
<keyword evidence="1" id="KW-0378">Hydrolase</keyword>
<dbReference type="CDD" id="cd18793">
    <property type="entry name" value="SF2_C_SNF"/>
    <property type="match status" value="1"/>
</dbReference>
<feature type="compositionally biased region" description="Low complexity" evidence="3">
    <location>
        <begin position="769"/>
        <end position="786"/>
    </location>
</feature>
<dbReference type="GO" id="GO:0003677">
    <property type="term" value="F:DNA binding"/>
    <property type="evidence" value="ECO:0007669"/>
    <property type="project" value="TreeGrafter"/>
</dbReference>
<dbReference type="InterPro" id="IPR027417">
    <property type="entry name" value="P-loop_NTPase"/>
</dbReference>
<evidence type="ECO:0000256" key="2">
    <source>
        <dbReference type="ARBA" id="ARBA00023242"/>
    </source>
</evidence>
<dbReference type="VEuPathDB" id="FungiDB:I303_05208"/>
<evidence type="ECO:0000256" key="1">
    <source>
        <dbReference type="ARBA" id="ARBA00022801"/>
    </source>
</evidence>
<sequence length="1078" mass="118749">MAPVKTIRNILMELRKICQHPYISQPELESLEIPEEEQHQQLIEASGKLRFLKLLLPKLKERGHRVLLFSQFKIALDRIEDFLYGQNVKFLRLDGDVQQAQRQKSMDLFNAPNSEYDVFLLTTRAGGVGINLATADTVILYDPDFNPHQDLQAIARSHRYGQKKKVLVFKLMVKGSVEENIINKGKKKMVLDHLVVQQMGKESEEGDIDDLLLRGAEAVYSNHGGINIPDIVYNSKNVDELIDKVEADAEAEAKELEEREKNAQEGSTDNARSRATQQFGFAKIWEADQNQLMNIAEENEEDDEGRRATNWESILEAMEKDRQDKLNEMLTLSQPKRVRHTLNRHKGFAPSIAALEAEANSPKKKSHKSKKGKGKAMLQGSSVSGSDYEFDATLLPEDDEFDDFPDSNMPNELFGLDFPDVKMTKRELKKLRKTQVEQQIAGNLPTVAGPSTQSLPEPLPGPSNHIPYIVPDPDSTIHTRQPLQEVYVHPLDQALPGPSSHAMTPASGNSSAQGISGSDRKRGRPKISKEDKLAKKRQRLEEKAKAAASAQAISQSVPNGNPDSYPRPAPSQLPLQSQHLGQDFTEARRILQLLYSILKEFGNDKSIRRWGFVALRELSPEERADRYRVLAEETDNHLAALGQPRYFSLPEQARVVLPLFWARGDVIMDETFVPPPIPPGIGILSHPPINIAAPGPANPAPKIRKRINLSGDTINTNGHTPPSQVHHHISGPSTMAGLSRNDELAPSIPGPYNPYGPTNNLSIPGPYAPNGSSHSPHLPHSIPGPSTIAGLAVRRDSNKSTRSLHPSNSSEALFNSLMDSAPPACQFCRQPHALKDCHNLSSSEDLQGIKKAILEGNEPEYDKMIALKHIERTQQWLIKAGKLSNGEPSNGLKKNTLLTPANSIALSNSTNGTSNTPIENGHPSASASASNSTSGMTANGKLKGKGKSVDQPVQGSPTKPIEILDSPAASPRAAHSSESDEPSSADLIDWSSADHPSSKSPSGTRCAFCEKNCDRPLRVCIDAHGGRKALKNKIRHCEDRIQESKGSTRANMTNMQSRLYDMYKQPDLRTVPVSTSVK</sequence>
<feature type="region of interest" description="Disordered" evidence="3">
    <location>
        <begin position="440"/>
        <end position="477"/>
    </location>
</feature>
<feature type="compositionally biased region" description="Low complexity" evidence="3">
    <location>
        <begin position="924"/>
        <end position="934"/>
    </location>
</feature>
<dbReference type="GO" id="GO:0003682">
    <property type="term" value="F:chromatin binding"/>
    <property type="evidence" value="ECO:0007669"/>
    <property type="project" value="TreeGrafter"/>
</dbReference>
<feature type="compositionally biased region" description="Basic and acidic residues" evidence="3">
    <location>
        <begin position="252"/>
        <end position="263"/>
    </location>
</feature>
<feature type="compositionally biased region" description="Low complexity" evidence="3">
    <location>
        <begin position="546"/>
        <end position="556"/>
    </location>
</feature>
<accession>A0A1A6A2R4</accession>
<reference evidence="5" key="1">
    <citation type="submission" date="2013-07" db="EMBL/GenBank/DDBJ databases">
        <title>The Genome Sequence of Cryptococcus dejecticola CBS10117.</title>
        <authorList>
            <consortium name="The Broad Institute Genome Sequencing Platform"/>
            <person name="Cuomo C."/>
            <person name="Litvintseva A."/>
            <person name="Chen Y."/>
            <person name="Heitman J."/>
            <person name="Sun S."/>
            <person name="Springer D."/>
            <person name="Dromer F."/>
            <person name="Young S.K."/>
            <person name="Zeng Q."/>
            <person name="Gargeya S."/>
            <person name="Fitzgerald M."/>
            <person name="Abouelleil A."/>
            <person name="Alvarado L."/>
            <person name="Berlin A.M."/>
            <person name="Chapman S.B."/>
            <person name="Dewar J."/>
            <person name="Goldberg J."/>
            <person name="Griggs A."/>
            <person name="Gujja S."/>
            <person name="Hansen M."/>
            <person name="Howarth C."/>
            <person name="Imamovic A."/>
            <person name="Larimer J."/>
            <person name="McCowan C."/>
            <person name="Murphy C."/>
            <person name="Pearson M."/>
            <person name="Priest M."/>
            <person name="Roberts A."/>
            <person name="Saif S."/>
            <person name="Shea T."/>
            <person name="Sykes S."/>
            <person name="Wortman J."/>
            <person name="Nusbaum C."/>
            <person name="Birren B."/>
        </authorList>
    </citation>
    <scope>NUCLEOTIDE SEQUENCE [LARGE SCALE GENOMIC DNA]</scope>
    <source>
        <strain evidence="5">CBS 10117</strain>
    </source>
</reference>
<dbReference type="PANTHER" id="PTHR45623:SF17">
    <property type="entry name" value="CHROMODOMAIN-HELICASE-DNA-BINDING PROTEIN 3-RELATED"/>
    <property type="match status" value="1"/>
</dbReference>
<dbReference type="InterPro" id="IPR049730">
    <property type="entry name" value="SNF2/RAD54-like_C"/>
</dbReference>
<proteinExistence type="predicted"/>
<dbReference type="AlphaFoldDB" id="A0A1A6A2R4"/>
<dbReference type="Gene3D" id="3.40.50.300">
    <property type="entry name" value="P-loop containing nucleotide triphosphate hydrolases"/>
    <property type="match status" value="1"/>
</dbReference>
<feature type="region of interest" description="Disordered" evidence="3">
    <location>
        <begin position="907"/>
        <end position="1005"/>
    </location>
</feature>
<dbReference type="SUPFAM" id="SSF52540">
    <property type="entry name" value="P-loop containing nucleoside triphosphate hydrolases"/>
    <property type="match status" value="1"/>
</dbReference>
<feature type="region of interest" description="Disordered" evidence="3">
    <location>
        <begin position="357"/>
        <end position="383"/>
    </location>
</feature>
<dbReference type="GO" id="GO:0000785">
    <property type="term" value="C:chromatin"/>
    <property type="evidence" value="ECO:0007669"/>
    <property type="project" value="TreeGrafter"/>
</dbReference>
<feature type="region of interest" description="Disordered" evidence="3">
    <location>
        <begin position="717"/>
        <end position="788"/>
    </location>
</feature>
<dbReference type="PANTHER" id="PTHR45623">
    <property type="entry name" value="CHROMODOMAIN-HELICASE-DNA-BINDING PROTEIN 3-RELATED-RELATED"/>
    <property type="match status" value="1"/>
</dbReference>
<dbReference type="GO" id="GO:0005634">
    <property type="term" value="C:nucleus"/>
    <property type="evidence" value="ECO:0007669"/>
    <property type="project" value="TreeGrafter"/>
</dbReference>
<dbReference type="SMART" id="SM00490">
    <property type="entry name" value="HELICc"/>
    <property type="match status" value="1"/>
</dbReference>
<dbReference type="EMBL" id="KI894032">
    <property type="protein sequence ID" value="OBR84350.1"/>
    <property type="molecule type" value="Genomic_DNA"/>
</dbReference>
<protein>
    <recommendedName>
        <fullName evidence="4">Helicase C-terminal domain-containing protein</fullName>
    </recommendedName>
</protein>
<name>A0A1A6A2R4_9TREE</name>
<dbReference type="OrthoDB" id="448448at2759"/>
<dbReference type="GO" id="GO:0140658">
    <property type="term" value="F:ATP-dependent chromatin remodeler activity"/>
    <property type="evidence" value="ECO:0007669"/>
    <property type="project" value="TreeGrafter"/>
</dbReference>
<organism evidence="5">
    <name type="scientific">Kwoniella dejecticola CBS 10117</name>
    <dbReference type="NCBI Taxonomy" id="1296121"/>
    <lineage>
        <taxon>Eukaryota</taxon>
        <taxon>Fungi</taxon>
        <taxon>Dikarya</taxon>
        <taxon>Basidiomycota</taxon>
        <taxon>Agaricomycotina</taxon>
        <taxon>Tremellomycetes</taxon>
        <taxon>Tremellales</taxon>
        <taxon>Cryptococcaceae</taxon>
        <taxon>Kwoniella</taxon>
    </lineage>
</organism>
<evidence type="ECO:0000259" key="4">
    <source>
        <dbReference type="PROSITE" id="PS51194"/>
    </source>
</evidence>
<feature type="domain" description="Helicase C-terminal" evidence="4">
    <location>
        <begin position="51"/>
        <end position="202"/>
    </location>
</feature>
<dbReference type="PROSITE" id="PS51194">
    <property type="entry name" value="HELICASE_CTER"/>
    <property type="match status" value="1"/>
</dbReference>
<feature type="compositionally biased region" description="Polar residues" evidence="3">
    <location>
        <begin position="506"/>
        <end position="516"/>
    </location>
</feature>
<dbReference type="GO" id="GO:0042393">
    <property type="term" value="F:histone binding"/>
    <property type="evidence" value="ECO:0007669"/>
    <property type="project" value="TreeGrafter"/>
</dbReference>
<evidence type="ECO:0000313" key="5">
    <source>
        <dbReference type="EMBL" id="OBR84350.1"/>
    </source>
</evidence>
<evidence type="ECO:0000256" key="3">
    <source>
        <dbReference type="SAM" id="MobiDB-lite"/>
    </source>
</evidence>
<dbReference type="STRING" id="1296121.A0A1A6A2R4"/>
<feature type="compositionally biased region" description="Polar residues" evidence="3">
    <location>
        <begin position="264"/>
        <end position="273"/>
    </location>
</feature>
<feature type="compositionally biased region" description="Low complexity" evidence="3">
    <location>
        <begin position="991"/>
        <end position="1002"/>
    </location>
</feature>
<dbReference type="InterPro" id="IPR001650">
    <property type="entry name" value="Helicase_C-like"/>
</dbReference>
<feature type="compositionally biased region" description="Basic residues" evidence="3">
    <location>
        <begin position="362"/>
        <end position="374"/>
    </location>
</feature>
<dbReference type="GO" id="GO:0016887">
    <property type="term" value="F:ATP hydrolysis activity"/>
    <property type="evidence" value="ECO:0007669"/>
    <property type="project" value="TreeGrafter"/>
</dbReference>
<feature type="region of interest" description="Disordered" evidence="3">
    <location>
        <begin position="252"/>
        <end position="273"/>
    </location>
</feature>